<dbReference type="RefSeq" id="WP_151666898.1">
    <property type="nucleotide sequence ID" value="NZ_WBVO01000003.1"/>
</dbReference>
<dbReference type="Pfam" id="PF04101">
    <property type="entry name" value="Glyco_tran_28_C"/>
    <property type="match status" value="1"/>
</dbReference>
<sequence length="352" mass="39175">MPDSHNLERKRILFLVLNWGLGHATRSEVLINELLHRGFEVHIASDGDALHVLQKSFPELTFHELPGYGIKYGTGATNLLKLLLQAPTAMGVMKRERKLIQSLHAEFDYDGLISDNRPGVAIESIPSVYITHQLNIKAGLMSKQVSAAHARFYRSFDEVWVPDDPVRSMSGDLSESESSLRVKYIGTLSRLRKLPIQKRIPWAAILSGPEPARSEWESELRAVRNSLPEGGIIVRGKPGEGIVEEGVVDYMNSEELSQLYADAEVIITRSGYSSLMDLVTLGKKALLIPTPGQTEQEYLAVHQSMVGWSASKQGSCDYLKEIEKLRDETAPKPISSALPADLFGLFEREREG</sequence>
<name>A0A6N6RH54_9FLAO</name>
<keyword evidence="3" id="KW-1185">Reference proteome</keyword>
<dbReference type="AlphaFoldDB" id="A0A6N6RH54"/>
<evidence type="ECO:0000259" key="1">
    <source>
        <dbReference type="Pfam" id="PF04101"/>
    </source>
</evidence>
<comment type="caution">
    <text evidence="2">The sequence shown here is derived from an EMBL/GenBank/DDBJ whole genome shotgun (WGS) entry which is preliminary data.</text>
</comment>
<proteinExistence type="predicted"/>
<dbReference type="EMBL" id="WBVO01000003">
    <property type="protein sequence ID" value="KAB2813696.1"/>
    <property type="molecule type" value="Genomic_DNA"/>
</dbReference>
<keyword evidence="2" id="KW-0808">Transferase</keyword>
<dbReference type="Gene3D" id="3.40.50.2000">
    <property type="entry name" value="Glycogen Phosphorylase B"/>
    <property type="match status" value="1"/>
</dbReference>
<organism evidence="2 3">
    <name type="scientific">Phaeocystidibacter luteus</name>
    <dbReference type="NCBI Taxonomy" id="911197"/>
    <lineage>
        <taxon>Bacteria</taxon>
        <taxon>Pseudomonadati</taxon>
        <taxon>Bacteroidota</taxon>
        <taxon>Flavobacteriia</taxon>
        <taxon>Flavobacteriales</taxon>
        <taxon>Phaeocystidibacteraceae</taxon>
        <taxon>Phaeocystidibacter</taxon>
    </lineage>
</organism>
<dbReference type="GO" id="GO:0016758">
    <property type="term" value="F:hexosyltransferase activity"/>
    <property type="evidence" value="ECO:0007669"/>
    <property type="project" value="InterPro"/>
</dbReference>
<dbReference type="OrthoDB" id="9803241at2"/>
<accession>A0A6N6RH54</accession>
<reference evidence="2 3" key="1">
    <citation type="submission" date="2019-09" db="EMBL/GenBank/DDBJ databases">
        <title>Genomes of family Cryomorphaceae.</title>
        <authorList>
            <person name="Bowman J.P."/>
        </authorList>
    </citation>
    <scope>NUCLEOTIDE SEQUENCE [LARGE SCALE GENOMIC DNA]</scope>
    <source>
        <strain evidence="2 3">LMG 25704</strain>
    </source>
</reference>
<protein>
    <submittedName>
        <fullName evidence="2">Glycosyltransferase</fullName>
    </submittedName>
</protein>
<gene>
    <name evidence="2" type="ORF">F8C67_05925</name>
</gene>
<dbReference type="Proteomes" id="UP000468650">
    <property type="component" value="Unassembled WGS sequence"/>
</dbReference>
<dbReference type="InterPro" id="IPR007235">
    <property type="entry name" value="Glyco_trans_28_C"/>
</dbReference>
<feature type="domain" description="Glycosyl transferase family 28 C-terminal" evidence="1">
    <location>
        <begin position="254"/>
        <end position="298"/>
    </location>
</feature>
<dbReference type="Pfam" id="PF13528">
    <property type="entry name" value="Glyco_trans_1_3"/>
    <property type="match status" value="1"/>
</dbReference>
<evidence type="ECO:0000313" key="3">
    <source>
        <dbReference type="Proteomes" id="UP000468650"/>
    </source>
</evidence>
<dbReference type="SUPFAM" id="SSF53756">
    <property type="entry name" value="UDP-Glycosyltransferase/glycogen phosphorylase"/>
    <property type="match status" value="1"/>
</dbReference>
<evidence type="ECO:0000313" key="2">
    <source>
        <dbReference type="EMBL" id="KAB2813696.1"/>
    </source>
</evidence>